<organism evidence="1 2">
    <name type="scientific">Lasius niger</name>
    <name type="common">Black garden ant</name>
    <dbReference type="NCBI Taxonomy" id="67767"/>
    <lineage>
        <taxon>Eukaryota</taxon>
        <taxon>Metazoa</taxon>
        <taxon>Ecdysozoa</taxon>
        <taxon>Arthropoda</taxon>
        <taxon>Hexapoda</taxon>
        <taxon>Insecta</taxon>
        <taxon>Pterygota</taxon>
        <taxon>Neoptera</taxon>
        <taxon>Endopterygota</taxon>
        <taxon>Hymenoptera</taxon>
        <taxon>Apocrita</taxon>
        <taxon>Aculeata</taxon>
        <taxon>Formicoidea</taxon>
        <taxon>Formicidae</taxon>
        <taxon>Formicinae</taxon>
        <taxon>Lasius</taxon>
        <taxon>Lasius</taxon>
    </lineage>
</organism>
<dbReference type="Gene3D" id="3.60.10.10">
    <property type="entry name" value="Endonuclease/exonuclease/phosphatase"/>
    <property type="match status" value="1"/>
</dbReference>
<dbReference type="AlphaFoldDB" id="A0A0J7KK03"/>
<dbReference type="EMBL" id="LBMM01006497">
    <property type="protein sequence ID" value="KMQ90566.1"/>
    <property type="molecule type" value="Genomic_DNA"/>
</dbReference>
<name>A0A0J7KK03_LASNI</name>
<dbReference type="OrthoDB" id="7554032at2759"/>
<comment type="caution">
    <text evidence="1">The sequence shown here is derived from an EMBL/GenBank/DDBJ whole genome shotgun (WGS) entry which is preliminary data.</text>
</comment>
<dbReference type="SUPFAM" id="SSF56219">
    <property type="entry name" value="DNase I-like"/>
    <property type="match status" value="1"/>
</dbReference>
<dbReference type="STRING" id="67767.A0A0J7KK03"/>
<dbReference type="Proteomes" id="UP000036403">
    <property type="component" value="Unassembled WGS sequence"/>
</dbReference>
<dbReference type="PaxDb" id="67767-A0A0J7KK03"/>
<evidence type="ECO:0000313" key="2">
    <source>
        <dbReference type="Proteomes" id="UP000036403"/>
    </source>
</evidence>
<reference evidence="1 2" key="1">
    <citation type="submission" date="2015-04" db="EMBL/GenBank/DDBJ databases">
        <title>Lasius niger genome sequencing.</title>
        <authorList>
            <person name="Konorov E.A."/>
            <person name="Nikitin M.A."/>
            <person name="Kirill M.V."/>
            <person name="Chang P."/>
        </authorList>
    </citation>
    <scope>NUCLEOTIDE SEQUENCE [LARGE SCALE GENOMIC DNA]</scope>
    <source>
        <tissue evidence="1">Whole</tissue>
    </source>
</reference>
<gene>
    <name evidence="1" type="ORF">RF55_9660</name>
</gene>
<sequence>MRTTCESQYQEGVGILLSKRAKNGLIDWKPISSRLMTTRFKGRIRNVTIVQCYAPTENTETDLKTSFYSQLQDTMRQGNNRKDILIVIEDRNAKVGSKNLEL</sequence>
<dbReference type="InterPro" id="IPR036691">
    <property type="entry name" value="Endo/exonu/phosph_ase_sf"/>
</dbReference>
<protein>
    <submittedName>
        <fullName evidence="1">Craniofacial development protein 2-like protein</fullName>
    </submittedName>
</protein>
<proteinExistence type="predicted"/>
<accession>A0A0J7KK03</accession>
<evidence type="ECO:0000313" key="1">
    <source>
        <dbReference type="EMBL" id="KMQ90566.1"/>
    </source>
</evidence>
<keyword evidence="2" id="KW-1185">Reference proteome</keyword>